<name>A0ABN6C334_9ACTN</name>
<proteinExistence type="predicted"/>
<accession>A0ABN6C334</accession>
<dbReference type="EMBL" id="AP023356">
    <property type="protein sequence ID" value="BCJ39854.1"/>
    <property type="molecule type" value="Genomic_DNA"/>
</dbReference>
<protein>
    <submittedName>
        <fullName evidence="2">Baseplate protein</fullName>
    </submittedName>
</protein>
<dbReference type="Proteomes" id="UP000676967">
    <property type="component" value="Chromosome"/>
</dbReference>
<evidence type="ECO:0000259" key="1">
    <source>
        <dbReference type="Pfam" id="PF04965"/>
    </source>
</evidence>
<evidence type="ECO:0000313" key="3">
    <source>
        <dbReference type="Proteomes" id="UP000676967"/>
    </source>
</evidence>
<organism evidence="2 3">
    <name type="scientific">Actinoplanes ianthinogenes</name>
    <dbReference type="NCBI Taxonomy" id="122358"/>
    <lineage>
        <taxon>Bacteria</taxon>
        <taxon>Bacillati</taxon>
        <taxon>Actinomycetota</taxon>
        <taxon>Actinomycetes</taxon>
        <taxon>Micromonosporales</taxon>
        <taxon>Micromonosporaceae</taxon>
        <taxon>Actinoplanes</taxon>
    </lineage>
</organism>
<dbReference type="Pfam" id="PF04965">
    <property type="entry name" value="GPW_gp25"/>
    <property type="match status" value="1"/>
</dbReference>
<dbReference type="InterPro" id="IPR007048">
    <property type="entry name" value="IraD/Gp25-like"/>
</dbReference>
<feature type="domain" description="IraD/Gp25-like" evidence="1">
    <location>
        <begin position="27"/>
        <end position="114"/>
    </location>
</feature>
<keyword evidence="3" id="KW-1185">Reference proteome</keyword>
<dbReference type="Gene3D" id="3.10.450.40">
    <property type="match status" value="1"/>
</dbReference>
<dbReference type="SUPFAM" id="SSF160719">
    <property type="entry name" value="gpW/gp25-like"/>
    <property type="match status" value="1"/>
</dbReference>
<gene>
    <name evidence="2" type="ORF">Aiant_05110</name>
</gene>
<sequence>MSRDFLGRGWRFPPQIDERGRIAMSAAEDDIREAIGIVIGTAPGERPMQPDFGCGAHDYVFAPASALGELAYQVREALTRWEPRIDVLDVALSGDPRRDDAVLIRVDYRIRAHNTVHNLVYPLYTTEGGA</sequence>
<dbReference type="RefSeq" id="WP_229830035.1">
    <property type="nucleotide sequence ID" value="NZ_AP023356.1"/>
</dbReference>
<reference evidence="2 3" key="1">
    <citation type="submission" date="2020-08" db="EMBL/GenBank/DDBJ databases">
        <title>Whole genome shotgun sequence of Actinoplanes ianthinogenes NBRC 13996.</title>
        <authorList>
            <person name="Komaki H."/>
            <person name="Tamura T."/>
        </authorList>
    </citation>
    <scope>NUCLEOTIDE SEQUENCE [LARGE SCALE GENOMIC DNA]</scope>
    <source>
        <strain evidence="2 3">NBRC 13996</strain>
    </source>
</reference>
<evidence type="ECO:0000313" key="2">
    <source>
        <dbReference type="EMBL" id="BCJ39854.1"/>
    </source>
</evidence>